<dbReference type="Pfam" id="PF15091">
    <property type="entry name" value="DUF4554"/>
    <property type="match status" value="1"/>
</dbReference>
<dbReference type="EMBL" id="JAFDVH010000014">
    <property type="protein sequence ID" value="KAG7464538.1"/>
    <property type="molecule type" value="Genomic_DNA"/>
</dbReference>
<sequence>MGAKEDMQKGIEQIVTLLMFQIRREWNHGSRAVEGGLLVSVSAETSGSLPDHLTCTVAAAGVWCSGAAVAEVKQEVAKRLPSSVCLSPPADPEELSVFTKTCGSLHFHLSLQVEIHFILKVNETTSRQVFSCRPDHRFPLEGGCVLVDSTPCLRCPISVGPRPQCGRLHPVLSRTVSLLLPPEVAETGLCGETSLVPLATLSPCVAQYPNWATHLTRICISFT</sequence>
<dbReference type="AlphaFoldDB" id="A0A9D3T2T2"/>
<comment type="caution">
    <text evidence="1">The sequence shown here is derived from an EMBL/GenBank/DDBJ whole genome shotgun (WGS) entry which is preliminary data.</text>
</comment>
<accession>A0A9D3T2T2</accession>
<organism evidence="1 2">
    <name type="scientific">Megalops atlanticus</name>
    <name type="common">Tarpon</name>
    <name type="synonym">Clupea gigantea</name>
    <dbReference type="NCBI Taxonomy" id="7932"/>
    <lineage>
        <taxon>Eukaryota</taxon>
        <taxon>Metazoa</taxon>
        <taxon>Chordata</taxon>
        <taxon>Craniata</taxon>
        <taxon>Vertebrata</taxon>
        <taxon>Euteleostomi</taxon>
        <taxon>Actinopterygii</taxon>
        <taxon>Neopterygii</taxon>
        <taxon>Teleostei</taxon>
        <taxon>Elopiformes</taxon>
        <taxon>Megalopidae</taxon>
        <taxon>Megalops</taxon>
    </lineage>
</organism>
<dbReference type="InterPro" id="IPR028040">
    <property type="entry name" value="TopoVIB-like"/>
</dbReference>
<dbReference type="PANTHER" id="PTHR14652">
    <property type="entry name" value="TYPE 2 DNA TOPOISOMERASE 6 SUBUNIT B-LIKE"/>
    <property type="match status" value="1"/>
</dbReference>
<gene>
    <name evidence="1" type="ORF">MATL_G00166640</name>
</gene>
<name>A0A9D3T2T2_MEGAT</name>
<evidence type="ECO:0000313" key="1">
    <source>
        <dbReference type="EMBL" id="KAG7464538.1"/>
    </source>
</evidence>
<dbReference type="Proteomes" id="UP001046870">
    <property type="component" value="Chromosome 14"/>
</dbReference>
<dbReference type="PANTHER" id="PTHR14652:SF2">
    <property type="entry name" value="TYPE 2 DNA TOPOISOMERASE 6 SUBUNIT B-LIKE"/>
    <property type="match status" value="1"/>
</dbReference>
<dbReference type="OrthoDB" id="8810337at2759"/>
<protein>
    <submittedName>
        <fullName evidence="1">Uncharacterized protein</fullName>
    </submittedName>
</protein>
<dbReference type="GO" id="GO:0042138">
    <property type="term" value="P:meiotic DNA double-strand break formation"/>
    <property type="evidence" value="ECO:0007669"/>
    <property type="project" value="InterPro"/>
</dbReference>
<keyword evidence="2" id="KW-1185">Reference proteome</keyword>
<reference evidence="1" key="1">
    <citation type="submission" date="2021-01" db="EMBL/GenBank/DDBJ databases">
        <authorList>
            <person name="Zahm M."/>
            <person name="Roques C."/>
            <person name="Cabau C."/>
            <person name="Klopp C."/>
            <person name="Donnadieu C."/>
            <person name="Jouanno E."/>
            <person name="Lampietro C."/>
            <person name="Louis A."/>
            <person name="Herpin A."/>
            <person name="Echchiki A."/>
            <person name="Berthelot C."/>
            <person name="Parey E."/>
            <person name="Roest-Crollius H."/>
            <person name="Braasch I."/>
            <person name="Postlethwait J."/>
            <person name="Bobe J."/>
            <person name="Montfort J."/>
            <person name="Bouchez O."/>
            <person name="Begum T."/>
            <person name="Mejri S."/>
            <person name="Adams A."/>
            <person name="Chen W.-J."/>
            <person name="Guiguen Y."/>
        </authorList>
    </citation>
    <scope>NUCLEOTIDE SEQUENCE</scope>
    <source>
        <strain evidence="1">YG-15Mar2019-1</strain>
        <tissue evidence="1">Brain</tissue>
    </source>
</reference>
<evidence type="ECO:0000313" key="2">
    <source>
        <dbReference type="Proteomes" id="UP001046870"/>
    </source>
</evidence>
<proteinExistence type="predicted"/>